<proteinExistence type="predicted"/>
<organism evidence="2 3">
    <name type="scientific">Parerythrobacter lacustris</name>
    <dbReference type="NCBI Taxonomy" id="2969984"/>
    <lineage>
        <taxon>Bacteria</taxon>
        <taxon>Pseudomonadati</taxon>
        <taxon>Pseudomonadota</taxon>
        <taxon>Alphaproteobacteria</taxon>
        <taxon>Sphingomonadales</taxon>
        <taxon>Erythrobacteraceae</taxon>
        <taxon>Parerythrobacter</taxon>
    </lineage>
</organism>
<comment type="caution">
    <text evidence="2">The sequence shown here is derived from an EMBL/GenBank/DDBJ whole genome shotgun (WGS) entry which is preliminary data.</text>
</comment>
<reference evidence="2 3" key="1">
    <citation type="submission" date="2022-08" db="EMBL/GenBank/DDBJ databases">
        <title>Polyphasic taxonomy analysis of Qipengyuania sp.RS5-5.</title>
        <authorList>
            <person name="Xamxidin M."/>
            <person name="Wu M."/>
        </authorList>
    </citation>
    <scope>NUCLEOTIDE SEQUENCE [LARGE SCALE GENOMIC DNA]</scope>
    <source>
        <strain evidence="2 3">RS5-5</strain>
    </source>
</reference>
<evidence type="ECO:0000256" key="1">
    <source>
        <dbReference type="SAM" id="SignalP"/>
    </source>
</evidence>
<evidence type="ECO:0008006" key="4">
    <source>
        <dbReference type="Google" id="ProtNLM"/>
    </source>
</evidence>
<sequence length="374" mass="41607">MTRWLAALLVVALPAPALAQEDEPKPEWVGVWEGTIGSYPIVACLDTRYGRGGQGSYYYLKHLVPIDLGSETPPAEWSEGGFARTGPGEPKPLWQLDAIEADTIRGTWTGGDKSLPIALGRVAEGGEDAWSPCASANFLQPRVVKPEFVRTGKTIDGLVYTELQFTAPKHFPEVAIGGFIFEPSQPGDAAILAWVEEKMPKGTTEDEYIQCMAGALAVHGVDGDYDMGVTPVFANPELLSLTRSQGDYCGGAHPNYWQEYATFDRQTGAKLDPADWFNERGIAADEYQLKTMQQPLRELIVARWPEYEGEPDECSGYALDQQWWSYQIRREGILFQPDFPHVMTACEEEILLPWEELEPFLSDAGKSLRERAQR</sequence>
<keyword evidence="1" id="KW-0732">Signal</keyword>
<evidence type="ECO:0000313" key="3">
    <source>
        <dbReference type="Proteomes" id="UP001206067"/>
    </source>
</evidence>
<protein>
    <recommendedName>
        <fullName evidence="4">DUF3298 domain-containing protein</fullName>
    </recommendedName>
</protein>
<keyword evidence="3" id="KW-1185">Reference proteome</keyword>
<dbReference type="Proteomes" id="UP001206067">
    <property type="component" value="Unassembled WGS sequence"/>
</dbReference>
<dbReference type="RefSeq" id="WP_257596758.1">
    <property type="nucleotide sequence ID" value="NZ_JANKHH010000007.1"/>
</dbReference>
<feature type="chain" id="PRO_5046117073" description="DUF3298 domain-containing protein" evidence="1">
    <location>
        <begin position="20"/>
        <end position="374"/>
    </location>
</feature>
<evidence type="ECO:0000313" key="2">
    <source>
        <dbReference type="EMBL" id="MCR2834899.1"/>
    </source>
</evidence>
<dbReference type="Gene3D" id="3.30.565.40">
    <property type="entry name" value="Fervidobacterium nodosum Rt17-B1 like"/>
    <property type="match status" value="1"/>
</dbReference>
<dbReference type="EMBL" id="JANKHH010000007">
    <property type="protein sequence ID" value="MCR2834899.1"/>
    <property type="molecule type" value="Genomic_DNA"/>
</dbReference>
<accession>A0ABT1XUH7</accession>
<name>A0ABT1XUH7_9SPHN</name>
<gene>
    <name evidence="2" type="ORF">NSO95_13190</name>
</gene>
<feature type="signal peptide" evidence="1">
    <location>
        <begin position="1"/>
        <end position="19"/>
    </location>
</feature>